<dbReference type="STRING" id="3880.G7KYY4"/>
<dbReference type="InterPro" id="IPR011990">
    <property type="entry name" value="TPR-like_helical_dom_sf"/>
</dbReference>
<dbReference type="EMBL" id="CM001223">
    <property type="protein sequence ID" value="AES78177.2"/>
    <property type="molecule type" value="Genomic_DNA"/>
</dbReference>
<evidence type="ECO:0000256" key="1">
    <source>
        <dbReference type="ARBA" id="ARBA00022737"/>
    </source>
</evidence>
<accession>G7KYY4</accession>
<evidence type="ECO:0000313" key="3">
    <source>
        <dbReference type="EnsemblPlants" id="AES78177"/>
    </source>
</evidence>
<dbReference type="HOGENOM" id="CLU_400836_0_0_1"/>
<sequence length="694" mass="80641">MMRAFSLQKLRVISYYFSSDMHNIHKTSFSWNPILSSRKLHNTPPPPLPAGKLLHGFLDRLTIEREKLWNSREDFIDGQIPFELEIEKVRSTSELNLIRHLLQSMPVQLELELEEETYGPVLKYIINMGDVGQFQIFSKLIKDHIHNSISISRLGYYDMLMWIRVNDEAMIRYACEYIIRGETDELRENYLLALCESDDRKAQISDVFKNTDVAEFTSTDEIFSNMFKLLGRLQLKSEAEKLLLDCYDEDYLEEISNFIDIYAFSIPNLEVEHIIKEIENLHGLLKISPTFSLYEKLILYCCGKNKVDVAINIIDKMCEAYFMPSSHVMQSVLETCSETNQDFQVDQISSILSRHRLHHFKINKKIYWLSAHFSVVMKDYYEEMEQSGINFAKEVFVALLHAYAAYDEFEKAKQVVQDQRIPVKWLIEIKRMLVSSLASHGKLSEALVLLEEIKKAGQTLNPRAVLCLMDVLCSHGELERGLLLRTGLSGEDWVKGCEMVMQYSVQYKNLSSTIEMFKQLKDHFESDDAFKRGIHFEGSRTRMRRLCAEAFYLIFKHGSTHLQFGLDLLDLIKKEVVGLVPSRQCLNYLLSVCAKSRDLNKANLVWKEYALAGYPYGEDCYWRMYHALLASGEHKSADSLLVNKIPSSYSGLCSDLKHSYRHSYVKKNDVLVLEFELDSYFWFAPLNSMKTRKA</sequence>
<reference evidence="3" key="3">
    <citation type="submission" date="2015-04" db="UniProtKB">
        <authorList>
            <consortium name="EnsemblPlants"/>
        </authorList>
    </citation>
    <scope>IDENTIFICATION</scope>
    <source>
        <strain evidence="3">cv. Jemalong A17</strain>
    </source>
</reference>
<dbReference type="InterPro" id="IPR002885">
    <property type="entry name" value="PPR_rpt"/>
</dbReference>
<dbReference type="PANTHER" id="PTHR47262:SF1">
    <property type="entry name" value="OS02G0132600 PROTEIN"/>
    <property type="match status" value="1"/>
</dbReference>
<reference evidence="2 4" key="2">
    <citation type="journal article" date="2014" name="BMC Genomics">
        <title>An improved genome release (version Mt4.0) for the model legume Medicago truncatula.</title>
        <authorList>
            <person name="Tang H."/>
            <person name="Krishnakumar V."/>
            <person name="Bidwell S."/>
            <person name="Rosen B."/>
            <person name="Chan A."/>
            <person name="Zhou S."/>
            <person name="Gentzbittel L."/>
            <person name="Childs K.L."/>
            <person name="Yandell M."/>
            <person name="Gundlach H."/>
            <person name="Mayer K.F."/>
            <person name="Schwartz D.C."/>
            <person name="Town C.D."/>
        </authorList>
    </citation>
    <scope>GENOME REANNOTATION</scope>
    <source>
        <strain evidence="3 4">cv. Jemalong A17</strain>
    </source>
</reference>
<evidence type="ECO:0000313" key="2">
    <source>
        <dbReference type="EMBL" id="AES78177.2"/>
    </source>
</evidence>
<gene>
    <name evidence="2" type="ordered locus">MTR_7g025580</name>
</gene>
<dbReference type="AlphaFoldDB" id="G7KYY4"/>
<dbReference type="eggNOG" id="KOG4197">
    <property type="taxonomic scope" value="Eukaryota"/>
</dbReference>
<dbReference type="Gene3D" id="1.25.40.10">
    <property type="entry name" value="Tetratricopeptide repeat domain"/>
    <property type="match status" value="2"/>
</dbReference>
<dbReference type="eggNOG" id="KOG2661">
    <property type="taxonomic scope" value="Eukaryota"/>
</dbReference>
<dbReference type="Proteomes" id="UP000002051">
    <property type="component" value="Unassembled WGS sequence"/>
</dbReference>
<name>G7KYY4_MEDTR</name>
<protein>
    <submittedName>
        <fullName evidence="2">PPR repeat protein</fullName>
    </submittedName>
</protein>
<proteinExistence type="predicted"/>
<dbReference type="PaxDb" id="3880-AES78177"/>
<dbReference type="EnsemblPlants" id="AES78177">
    <property type="protein sequence ID" value="AES78177"/>
    <property type="gene ID" value="MTR_7g025580"/>
</dbReference>
<organism evidence="2 4">
    <name type="scientific">Medicago truncatula</name>
    <name type="common">Barrel medic</name>
    <name type="synonym">Medicago tribuloides</name>
    <dbReference type="NCBI Taxonomy" id="3880"/>
    <lineage>
        <taxon>Eukaryota</taxon>
        <taxon>Viridiplantae</taxon>
        <taxon>Streptophyta</taxon>
        <taxon>Embryophyta</taxon>
        <taxon>Tracheophyta</taxon>
        <taxon>Spermatophyta</taxon>
        <taxon>Magnoliopsida</taxon>
        <taxon>eudicotyledons</taxon>
        <taxon>Gunneridae</taxon>
        <taxon>Pentapetalae</taxon>
        <taxon>rosids</taxon>
        <taxon>fabids</taxon>
        <taxon>Fabales</taxon>
        <taxon>Fabaceae</taxon>
        <taxon>Papilionoideae</taxon>
        <taxon>50 kb inversion clade</taxon>
        <taxon>NPAAA clade</taxon>
        <taxon>Hologalegina</taxon>
        <taxon>IRL clade</taxon>
        <taxon>Trifolieae</taxon>
        <taxon>Medicago</taxon>
    </lineage>
</organism>
<reference evidence="2 4" key="1">
    <citation type="journal article" date="2011" name="Nature">
        <title>The Medicago genome provides insight into the evolution of rhizobial symbioses.</title>
        <authorList>
            <person name="Young N.D."/>
            <person name="Debelle F."/>
            <person name="Oldroyd G.E."/>
            <person name="Geurts R."/>
            <person name="Cannon S.B."/>
            <person name="Udvardi M.K."/>
            <person name="Benedito V.A."/>
            <person name="Mayer K.F."/>
            <person name="Gouzy J."/>
            <person name="Schoof H."/>
            <person name="Van de Peer Y."/>
            <person name="Proost S."/>
            <person name="Cook D.R."/>
            <person name="Meyers B.C."/>
            <person name="Spannagl M."/>
            <person name="Cheung F."/>
            <person name="De Mita S."/>
            <person name="Krishnakumar V."/>
            <person name="Gundlach H."/>
            <person name="Zhou S."/>
            <person name="Mudge J."/>
            <person name="Bharti A.K."/>
            <person name="Murray J.D."/>
            <person name="Naoumkina M.A."/>
            <person name="Rosen B."/>
            <person name="Silverstein K.A."/>
            <person name="Tang H."/>
            <person name="Rombauts S."/>
            <person name="Zhao P.X."/>
            <person name="Zhou P."/>
            <person name="Barbe V."/>
            <person name="Bardou P."/>
            <person name="Bechner M."/>
            <person name="Bellec A."/>
            <person name="Berger A."/>
            <person name="Berges H."/>
            <person name="Bidwell S."/>
            <person name="Bisseling T."/>
            <person name="Choisne N."/>
            <person name="Couloux A."/>
            <person name="Denny R."/>
            <person name="Deshpande S."/>
            <person name="Dai X."/>
            <person name="Doyle J.J."/>
            <person name="Dudez A.M."/>
            <person name="Farmer A.D."/>
            <person name="Fouteau S."/>
            <person name="Franken C."/>
            <person name="Gibelin C."/>
            <person name="Gish J."/>
            <person name="Goldstein S."/>
            <person name="Gonzalez A.J."/>
            <person name="Green P.J."/>
            <person name="Hallab A."/>
            <person name="Hartog M."/>
            <person name="Hua A."/>
            <person name="Humphray S.J."/>
            <person name="Jeong D.H."/>
            <person name="Jing Y."/>
            <person name="Jocker A."/>
            <person name="Kenton S.M."/>
            <person name="Kim D.J."/>
            <person name="Klee K."/>
            <person name="Lai H."/>
            <person name="Lang C."/>
            <person name="Lin S."/>
            <person name="Macmil S.L."/>
            <person name="Magdelenat G."/>
            <person name="Matthews L."/>
            <person name="McCorrison J."/>
            <person name="Monaghan E.L."/>
            <person name="Mun J.H."/>
            <person name="Najar F.Z."/>
            <person name="Nicholson C."/>
            <person name="Noirot C."/>
            <person name="O'Bleness M."/>
            <person name="Paule C.R."/>
            <person name="Poulain J."/>
            <person name="Prion F."/>
            <person name="Qin B."/>
            <person name="Qu C."/>
            <person name="Retzel E.F."/>
            <person name="Riddle C."/>
            <person name="Sallet E."/>
            <person name="Samain S."/>
            <person name="Samson N."/>
            <person name="Sanders I."/>
            <person name="Saurat O."/>
            <person name="Scarpelli C."/>
            <person name="Schiex T."/>
            <person name="Segurens B."/>
            <person name="Severin A.J."/>
            <person name="Sherrier D.J."/>
            <person name="Shi R."/>
            <person name="Sims S."/>
            <person name="Singer S.R."/>
            <person name="Sinharoy S."/>
            <person name="Sterck L."/>
            <person name="Viollet A."/>
            <person name="Wang B.B."/>
            <person name="Wang K."/>
            <person name="Wang M."/>
            <person name="Wang X."/>
            <person name="Warfsmann J."/>
            <person name="Weissenbach J."/>
            <person name="White D.D."/>
            <person name="White J.D."/>
            <person name="Wiley G.B."/>
            <person name="Wincker P."/>
            <person name="Xing Y."/>
            <person name="Yang L."/>
            <person name="Yao Z."/>
            <person name="Ying F."/>
            <person name="Zhai J."/>
            <person name="Zhou L."/>
            <person name="Zuber A."/>
            <person name="Denarie J."/>
            <person name="Dixon R.A."/>
            <person name="May G.D."/>
            <person name="Schwartz D.C."/>
            <person name="Rogers J."/>
            <person name="Quetier F."/>
            <person name="Town C.D."/>
            <person name="Roe B.A."/>
        </authorList>
    </citation>
    <scope>NUCLEOTIDE SEQUENCE [LARGE SCALE GENOMIC DNA]</scope>
    <source>
        <strain evidence="2">A17</strain>
        <strain evidence="3 4">cv. Jemalong A17</strain>
    </source>
</reference>
<dbReference type="PANTHER" id="PTHR47262">
    <property type="entry name" value="OS02G0132600 PROTEIN"/>
    <property type="match status" value="1"/>
</dbReference>
<evidence type="ECO:0000313" key="4">
    <source>
        <dbReference type="Proteomes" id="UP000002051"/>
    </source>
</evidence>
<keyword evidence="4" id="KW-1185">Reference proteome</keyword>
<accession>A0A0C3W3H8</accession>
<dbReference type="Pfam" id="PF01535">
    <property type="entry name" value="PPR"/>
    <property type="match status" value="1"/>
</dbReference>
<keyword evidence="1" id="KW-0677">Repeat</keyword>